<accession>A0A7K1GIB6</accession>
<keyword evidence="2" id="KW-0378">Hydrolase</keyword>
<evidence type="ECO:0008006" key="6">
    <source>
        <dbReference type="Google" id="ProtNLM"/>
    </source>
</evidence>
<dbReference type="InterPro" id="IPR029058">
    <property type="entry name" value="AB_hydrolase_fold"/>
</dbReference>
<dbReference type="InterPro" id="IPR000801">
    <property type="entry name" value="Esterase-like"/>
</dbReference>
<evidence type="ECO:0000313" key="5">
    <source>
        <dbReference type="Proteomes" id="UP000447545"/>
    </source>
</evidence>
<dbReference type="RefSeq" id="WP_155089900.1">
    <property type="nucleotide sequence ID" value="NZ_WJYA01000008.1"/>
</dbReference>
<keyword evidence="5" id="KW-1185">Reference proteome</keyword>
<dbReference type="Gene3D" id="3.40.50.1820">
    <property type="entry name" value="alpha/beta hydrolase"/>
    <property type="match status" value="1"/>
</dbReference>
<dbReference type="Pfam" id="PF00756">
    <property type="entry name" value="Esterase"/>
    <property type="match status" value="1"/>
</dbReference>
<dbReference type="InterPro" id="IPR052558">
    <property type="entry name" value="Siderophore_Hydrolase_D"/>
</dbReference>
<organism evidence="4 5">
    <name type="scientific">Winogradskyella ouciana</name>
    <dbReference type="NCBI Taxonomy" id="2608631"/>
    <lineage>
        <taxon>Bacteria</taxon>
        <taxon>Pseudomonadati</taxon>
        <taxon>Bacteroidota</taxon>
        <taxon>Flavobacteriia</taxon>
        <taxon>Flavobacteriales</taxon>
        <taxon>Flavobacteriaceae</taxon>
        <taxon>Winogradskyella</taxon>
    </lineage>
</organism>
<dbReference type="PANTHER" id="PTHR40841:SF2">
    <property type="entry name" value="SIDEROPHORE-DEGRADING ESTERASE (EUROFUNG)"/>
    <property type="match status" value="1"/>
</dbReference>
<name>A0A7K1GIB6_9FLAO</name>
<reference evidence="4 5" key="1">
    <citation type="submission" date="2019-11" db="EMBL/GenBank/DDBJ databases">
        <title>Winogradskyella ouciana sp. nov., isolated from the hadal seawater of the Mariana Trench.</title>
        <authorList>
            <person name="Liu R."/>
        </authorList>
    </citation>
    <scope>NUCLEOTIDE SEQUENCE [LARGE SCALE GENOMIC DNA]</scope>
    <source>
        <strain evidence="4 5">ZXX205</strain>
    </source>
</reference>
<keyword evidence="3" id="KW-0472">Membrane</keyword>
<feature type="transmembrane region" description="Helical" evidence="3">
    <location>
        <begin position="22"/>
        <end position="43"/>
    </location>
</feature>
<proteinExistence type="inferred from homology"/>
<dbReference type="PANTHER" id="PTHR40841">
    <property type="entry name" value="SIDEROPHORE TRIACETYLFUSARININE C ESTERASE"/>
    <property type="match status" value="1"/>
</dbReference>
<gene>
    <name evidence="4" type="ORF">F1003_13135</name>
</gene>
<evidence type="ECO:0000256" key="2">
    <source>
        <dbReference type="ARBA" id="ARBA00022801"/>
    </source>
</evidence>
<comment type="similarity">
    <text evidence="1">Belongs to the esterase D family.</text>
</comment>
<evidence type="ECO:0000256" key="3">
    <source>
        <dbReference type="SAM" id="Phobius"/>
    </source>
</evidence>
<dbReference type="EMBL" id="WJYA01000008">
    <property type="protein sequence ID" value="MTE27879.1"/>
    <property type="molecule type" value="Genomic_DNA"/>
</dbReference>
<protein>
    <recommendedName>
        <fullName evidence="6">Alpha/beta hydrolase</fullName>
    </recommendedName>
</protein>
<sequence length="291" mass="33312">MIDYYDDRRYLADAKKIIRIKVVMKIIGVLLVSLLMLVSNVAYSQDVTVKIGHKDSLYSSILDETRNLVVTLPDDYEATGKSYPVLYLLDGTENNLIDARLVAYNLKLEFIIVAIANTNRDRDMMPLSRPSYKVENPQAHHFLSFLGEELIPYIETKYRTSEERTIRGRSLSGLFVMYAFLAKPELFNNYIGTCAGWFADMGDYFTELSNKAFKDKNSFNGRTLFVANSLSDPLDPKQEIHQSLVDFSKKIKSALGDQVRFKYKTYENAGHVPFAAFYDGMKFISESEKDE</sequence>
<dbReference type="Proteomes" id="UP000447545">
    <property type="component" value="Unassembled WGS sequence"/>
</dbReference>
<dbReference type="AlphaFoldDB" id="A0A7K1GIB6"/>
<evidence type="ECO:0000313" key="4">
    <source>
        <dbReference type="EMBL" id="MTE27879.1"/>
    </source>
</evidence>
<evidence type="ECO:0000256" key="1">
    <source>
        <dbReference type="ARBA" id="ARBA00005622"/>
    </source>
</evidence>
<keyword evidence="3" id="KW-0812">Transmembrane</keyword>
<comment type="caution">
    <text evidence="4">The sequence shown here is derived from an EMBL/GenBank/DDBJ whole genome shotgun (WGS) entry which is preliminary data.</text>
</comment>
<keyword evidence="3" id="KW-1133">Transmembrane helix</keyword>
<dbReference type="GO" id="GO:0016788">
    <property type="term" value="F:hydrolase activity, acting on ester bonds"/>
    <property type="evidence" value="ECO:0007669"/>
    <property type="project" value="TreeGrafter"/>
</dbReference>
<dbReference type="SUPFAM" id="SSF53474">
    <property type="entry name" value="alpha/beta-Hydrolases"/>
    <property type="match status" value="1"/>
</dbReference>